<keyword evidence="7" id="KW-1185">Reference proteome</keyword>
<evidence type="ECO:0000313" key="7">
    <source>
        <dbReference type="Proteomes" id="UP001198163"/>
    </source>
</evidence>
<dbReference type="Gene3D" id="3.40.50.300">
    <property type="entry name" value="P-loop containing nucleotide triphosphate hydrolases"/>
    <property type="match status" value="1"/>
</dbReference>
<evidence type="ECO:0000256" key="1">
    <source>
        <dbReference type="ARBA" id="ARBA00005417"/>
    </source>
</evidence>
<comment type="caution">
    <text evidence="6">The sequence shown here is derived from an EMBL/GenBank/DDBJ whole genome shotgun (WGS) entry which is preliminary data.</text>
</comment>
<dbReference type="InterPro" id="IPR027417">
    <property type="entry name" value="P-loop_NTPase"/>
</dbReference>
<comment type="similarity">
    <text evidence="1">Belongs to the ABC transporter superfamily.</text>
</comment>
<keyword evidence="3" id="KW-0547">Nucleotide-binding</keyword>
<proteinExistence type="inferred from homology"/>
<dbReference type="PANTHER" id="PTHR43335">
    <property type="entry name" value="ABC TRANSPORTER, ATP-BINDING PROTEIN"/>
    <property type="match status" value="1"/>
</dbReference>
<dbReference type="Pfam" id="PF00005">
    <property type="entry name" value="ABC_tran"/>
    <property type="match status" value="1"/>
</dbReference>
<evidence type="ECO:0000256" key="4">
    <source>
        <dbReference type="ARBA" id="ARBA00022840"/>
    </source>
</evidence>
<organism evidence="6 7">
    <name type="scientific">Teretinema zuelzerae</name>
    <dbReference type="NCBI Taxonomy" id="156"/>
    <lineage>
        <taxon>Bacteria</taxon>
        <taxon>Pseudomonadati</taxon>
        <taxon>Spirochaetota</taxon>
        <taxon>Spirochaetia</taxon>
        <taxon>Spirochaetales</taxon>
        <taxon>Treponemataceae</taxon>
        <taxon>Teretinema</taxon>
    </lineage>
</organism>
<evidence type="ECO:0000259" key="5">
    <source>
        <dbReference type="PROSITE" id="PS50893"/>
    </source>
</evidence>
<evidence type="ECO:0000256" key="2">
    <source>
        <dbReference type="ARBA" id="ARBA00022448"/>
    </source>
</evidence>
<protein>
    <submittedName>
        <fullName evidence="6">ABC transporter ATP-binding protein</fullName>
    </submittedName>
</protein>
<dbReference type="RefSeq" id="WP_230756157.1">
    <property type="nucleotide sequence ID" value="NZ_JAINWA010000003.1"/>
</dbReference>
<dbReference type="EMBL" id="JAINWA010000003">
    <property type="protein sequence ID" value="MCD1655245.1"/>
    <property type="molecule type" value="Genomic_DNA"/>
</dbReference>
<keyword evidence="2" id="KW-0813">Transport</keyword>
<dbReference type="InterPro" id="IPR003593">
    <property type="entry name" value="AAA+_ATPase"/>
</dbReference>
<dbReference type="SUPFAM" id="SSF52540">
    <property type="entry name" value="P-loop containing nucleoside triphosphate hydrolases"/>
    <property type="match status" value="1"/>
</dbReference>
<dbReference type="CDD" id="cd03230">
    <property type="entry name" value="ABC_DR_subfamily_A"/>
    <property type="match status" value="1"/>
</dbReference>
<evidence type="ECO:0000313" key="6">
    <source>
        <dbReference type="EMBL" id="MCD1655245.1"/>
    </source>
</evidence>
<sequence>MIEVQQVSRRFGTFTAVDGISFSIQKGEIVGLLGPNGAGKTTTMRMITGYLEPTAGVILIDGENILSNSEKAKRKIGYMPESAPLYSDMITADYLEYVAAVQGVDASERVPQLARMCGLAEVMHKNISDLSRGYRQRVGLAHALMQDPEILILDEPTSGLDPNQIIEVRKLIREIGKTRTVIISTHILGEVEMLCDRVIIISRGKIAADSPTGELKTRFGRSSAVRVSAAGCSSAELAAALGSLEGAAGASAVDGFAGDGGQAAAGEDTPDGKLASAVVSVEGDGDLRGAVSRLVHGKGWTLYELGLERNSLEDVFRTLTSGGDLS</sequence>
<dbReference type="AlphaFoldDB" id="A0AAE3EJ62"/>
<evidence type="ECO:0000256" key="3">
    <source>
        <dbReference type="ARBA" id="ARBA00022741"/>
    </source>
</evidence>
<reference evidence="6" key="1">
    <citation type="submission" date="2021-08" db="EMBL/GenBank/DDBJ databases">
        <title>Comparative analyses of Brucepasteria parasyntrophica and Teretinema zuelzerae.</title>
        <authorList>
            <person name="Song Y."/>
            <person name="Brune A."/>
        </authorList>
    </citation>
    <scope>NUCLEOTIDE SEQUENCE</scope>
    <source>
        <strain evidence="6">DSM 1903</strain>
    </source>
</reference>
<feature type="domain" description="ABC transporter" evidence="5">
    <location>
        <begin position="2"/>
        <end position="228"/>
    </location>
</feature>
<accession>A0AAE3EJ62</accession>
<dbReference type="GO" id="GO:0016887">
    <property type="term" value="F:ATP hydrolysis activity"/>
    <property type="evidence" value="ECO:0007669"/>
    <property type="project" value="InterPro"/>
</dbReference>
<name>A0AAE3EJ62_9SPIR</name>
<dbReference type="PANTHER" id="PTHR43335:SF4">
    <property type="entry name" value="ABC TRANSPORTER, ATP-BINDING PROTEIN"/>
    <property type="match status" value="1"/>
</dbReference>
<dbReference type="SMART" id="SM00382">
    <property type="entry name" value="AAA"/>
    <property type="match status" value="1"/>
</dbReference>
<dbReference type="GO" id="GO:0005524">
    <property type="term" value="F:ATP binding"/>
    <property type="evidence" value="ECO:0007669"/>
    <property type="project" value="UniProtKB-KW"/>
</dbReference>
<dbReference type="Proteomes" id="UP001198163">
    <property type="component" value="Unassembled WGS sequence"/>
</dbReference>
<gene>
    <name evidence="6" type="ORF">K7J14_11130</name>
</gene>
<keyword evidence="4 6" id="KW-0067">ATP-binding</keyword>
<dbReference type="PROSITE" id="PS50893">
    <property type="entry name" value="ABC_TRANSPORTER_2"/>
    <property type="match status" value="1"/>
</dbReference>
<dbReference type="InterPro" id="IPR003439">
    <property type="entry name" value="ABC_transporter-like_ATP-bd"/>
</dbReference>